<keyword evidence="5" id="KW-0067">ATP-binding</keyword>
<dbReference type="PANTHER" id="PTHR11922">
    <property type="entry name" value="GMP SYNTHASE-RELATED"/>
    <property type="match status" value="1"/>
</dbReference>
<dbReference type="GO" id="GO:0003921">
    <property type="term" value="F:GMP synthase activity"/>
    <property type="evidence" value="ECO:0007669"/>
    <property type="project" value="TreeGrafter"/>
</dbReference>
<accession>A0A381UMF1</accession>
<keyword evidence="4" id="KW-0658">Purine biosynthesis</keyword>
<evidence type="ECO:0000313" key="7">
    <source>
        <dbReference type="EMBL" id="SVA28517.1"/>
    </source>
</evidence>
<organism evidence="7">
    <name type="scientific">marine metagenome</name>
    <dbReference type="NCBI Taxonomy" id="408172"/>
    <lineage>
        <taxon>unclassified sequences</taxon>
        <taxon>metagenomes</taxon>
        <taxon>ecological metagenomes</taxon>
    </lineage>
</organism>
<evidence type="ECO:0000259" key="6">
    <source>
        <dbReference type="Pfam" id="PF00117"/>
    </source>
</evidence>
<name>A0A381UMF1_9ZZZZ</name>
<dbReference type="GO" id="GO:0005524">
    <property type="term" value="F:ATP binding"/>
    <property type="evidence" value="ECO:0007669"/>
    <property type="project" value="UniProtKB-KW"/>
</dbReference>
<keyword evidence="3" id="KW-0332">GMP biosynthesis</keyword>
<reference evidence="7" key="1">
    <citation type="submission" date="2018-05" db="EMBL/GenBank/DDBJ databases">
        <authorList>
            <person name="Lanie J.A."/>
            <person name="Ng W.-L."/>
            <person name="Kazmierczak K.M."/>
            <person name="Andrzejewski T.M."/>
            <person name="Davidsen T.M."/>
            <person name="Wayne K.J."/>
            <person name="Tettelin H."/>
            <person name="Glass J.I."/>
            <person name="Rusch D."/>
            <person name="Podicherti R."/>
            <person name="Tsui H.-C.T."/>
            <person name="Winkler M.E."/>
        </authorList>
    </citation>
    <scope>NUCLEOTIDE SEQUENCE</scope>
</reference>
<evidence type="ECO:0000256" key="3">
    <source>
        <dbReference type="ARBA" id="ARBA00022749"/>
    </source>
</evidence>
<evidence type="ECO:0000256" key="2">
    <source>
        <dbReference type="ARBA" id="ARBA00022741"/>
    </source>
</evidence>
<dbReference type="PRINTS" id="PR00096">
    <property type="entry name" value="GATASE"/>
</dbReference>
<evidence type="ECO:0000256" key="4">
    <source>
        <dbReference type="ARBA" id="ARBA00022755"/>
    </source>
</evidence>
<sequence>MPYILVVDNTKNLKKAFMTPKLIKCLKDSNVEYKILSERTDLYKILNNENNISNILGVILSGGPLCLSETLTIDSINKNIAVLTQLNNIPILGICFGFQVIVACYGGKIISMNREDTGKVVIYTKNKSKLFKKIGKEFIAYQSHKDKVRDVPPKFQIIAKSSNGIVQGIENIKLKRYGCQFHPEGYEKTNIIISNFIDICFNR</sequence>
<keyword evidence="1" id="KW-0436">Ligase</keyword>
<dbReference type="EMBL" id="UINC01006598">
    <property type="protein sequence ID" value="SVA28517.1"/>
    <property type="molecule type" value="Genomic_DNA"/>
</dbReference>
<keyword evidence="2" id="KW-0547">Nucleotide-binding</keyword>
<dbReference type="AlphaFoldDB" id="A0A381UMF1"/>
<dbReference type="PROSITE" id="PS51273">
    <property type="entry name" value="GATASE_TYPE_1"/>
    <property type="match status" value="1"/>
</dbReference>
<protein>
    <recommendedName>
        <fullName evidence="6">Glutamine amidotransferase domain-containing protein</fullName>
    </recommendedName>
</protein>
<dbReference type="GO" id="GO:0005829">
    <property type="term" value="C:cytosol"/>
    <property type="evidence" value="ECO:0007669"/>
    <property type="project" value="TreeGrafter"/>
</dbReference>
<dbReference type="SUPFAM" id="SSF52317">
    <property type="entry name" value="Class I glutamine amidotransferase-like"/>
    <property type="match status" value="1"/>
</dbReference>
<evidence type="ECO:0000256" key="1">
    <source>
        <dbReference type="ARBA" id="ARBA00022598"/>
    </source>
</evidence>
<proteinExistence type="predicted"/>
<dbReference type="Pfam" id="PF00117">
    <property type="entry name" value="GATase"/>
    <property type="match status" value="1"/>
</dbReference>
<dbReference type="Gene3D" id="3.40.50.880">
    <property type="match status" value="1"/>
</dbReference>
<dbReference type="InterPro" id="IPR029062">
    <property type="entry name" value="Class_I_gatase-like"/>
</dbReference>
<dbReference type="PANTHER" id="PTHR11922:SF2">
    <property type="entry name" value="GMP SYNTHASE [GLUTAMINE-HYDROLYZING]"/>
    <property type="match status" value="1"/>
</dbReference>
<evidence type="ECO:0000256" key="5">
    <source>
        <dbReference type="ARBA" id="ARBA00022840"/>
    </source>
</evidence>
<gene>
    <name evidence="7" type="ORF">METZ01_LOCUS81371</name>
</gene>
<feature type="domain" description="Glutamine amidotransferase" evidence="6">
    <location>
        <begin position="19"/>
        <end position="190"/>
    </location>
</feature>
<dbReference type="InterPro" id="IPR017926">
    <property type="entry name" value="GATASE"/>
</dbReference>